<evidence type="ECO:0000313" key="3">
    <source>
        <dbReference type="Proteomes" id="UP000823865"/>
    </source>
</evidence>
<gene>
    <name evidence="2" type="ORF">H9789_06500</name>
</gene>
<evidence type="ECO:0000256" key="1">
    <source>
        <dbReference type="SAM" id="SignalP"/>
    </source>
</evidence>
<evidence type="ECO:0000313" key="2">
    <source>
        <dbReference type="EMBL" id="MBU3853453.1"/>
    </source>
</evidence>
<comment type="caution">
    <text evidence="2">The sequence shown here is derived from an EMBL/GenBank/DDBJ whole genome shotgun (WGS) entry which is preliminary data.</text>
</comment>
<protein>
    <submittedName>
        <fullName evidence="2">Uncharacterized protein</fullName>
    </submittedName>
</protein>
<accession>A0A9E2L808</accession>
<sequence>MKSLLTLKKLILCLFAGLALCMGTLYAQNVHQIVRSNAVVSDGNVNEGGNVLKTKMLNSAFPVTIQLKGTRLRITSKYTQLLPVYNEKGAFYSMFRLNKGTNWIGGLPKGVYYINNRKVSIP</sequence>
<feature type="signal peptide" evidence="1">
    <location>
        <begin position="1"/>
        <end position="27"/>
    </location>
</feature>
<reference evidence="2" key="2">
    <citation type="submission" date="2021-04" db="EMBL/GenBank/DDBJ databases">
        <authorList>
            <person name="Gilroy R."/>
        </authorList>
    </citation>
    <scope>NUCLEOTIDE SEQUENCE</scope>
    <source>
        <strain evidence="2">G3-2149</strain>
    </source>
</reference>
<dbReference type="EMBL" id="JAHLFU010000137">
    <property type="protein sequence ID" value="MBU3853453.1"/>
    <property type="molecule type" value="Genomic_DNA"/>
</dbReference>
<organism evidence="2 3">
    <name type="scientific">Candidatus Paraprevotella stercoravium</name>
    <dbReference type="NCBI Taxonomy" id="2838725"/>
    <lineage>
        <taxon>Bacteria</taxon>
        <taxon>Pseudomonadati</taxon>
        <taxon>Bacteroidota</taxon>
        <taxon>Bacteroidia</taxon>
        <taxon>Bacteroidales</taxon>
        <taxon>Prevotellaceae</taxon>
        <taxon>Paraprevotella</taxon>
    </lineage>
</organism>
<dbReference type="AlphaFoldDB" id="A0A9E2L808"/>
<name>A0A9E2L808_9BACT</name>
<reference evidence="2" key="1">
    <citation type="journal article" date="2021" name="PeerJ">
        <title>Extensive microbial diversity within the chicken gut microbiome revealed by metagenomics and culture.</title>
        <authorList>
            <person name="Gilroy R."/>
            <person name="Ravi A."/>
            <person name="Getino M."/>
            <person name="Pursley I."/>
            <person name="Horton D.L."/>
            <person name="Alikhan N.F."/>
            <person name="Baker D."/>
            <person name="Gharbi K."/>
            <person name="Hall N."/>
            <person name="Watson M."/>
            <person name="Adriaenssens E.M."/>
            <person name="Foster-Nyarko E."/>
            <person name="Jarju S."/>
            <person name="Secka A."/>
            <person name="Antonio M."/>
            <person name="Oren A."/>
            <person name="Chaudhuri R.R."/>
            <person name="La Ragione R."/>
            <person name="Hildebrand F."/>
            <person name="Pallen M.J."/>
        </authorList>
    </citation>
    <scope>NUCLEOTIDE SEQUENCE</scope>
    <source>
        <strain evidence="2">G3-2149</strain>
    </source>
</reference>
<keyword evidence="1" id="KW-0732">Signal</keyword>
<dbReference type="Proteomes" id="UP000823865">
    <property type="component" value="Unassembled WGS sequence"/>
</dbReference>
<feature type="chain" id="PRO_5038506764" evidence="1">
    <location>
        <begin position="28"/>
        <end position="122"/>
    </location>
</feature>
<proteinExistence type="predicted"/>